<keyword evidence="3 5" id="KW-0347">Helicase</keyword>
<evidence type="ECO:0000256" key="2">
    <source>
        <dbReference type="ARBA" id="ARBA00022801"/>
    </source>
</evidence>
<evidence type="ECO:0000256" key="3">
    <source>
        <dbReference type="ARBA" id="ARBA00022806"/>
    </source>
</evidence>
<dbReference type="InterPro" id="IPR013986">
    <property type="entry name" value="DExx_box_DNA_helicase_dom_sf"/>
</dbReference>
<dbReference type="GO" id="GO:0016787">
    <property type="term" value="F:hydrolase activity"/>
    <property type="evidence" value="ECO:0007669"/>
    <property type="project" value="UniProtKB-UniRule"/>
</dbReference>
<evidence type="ECO:0000313" key="8">
    <source>
        <dbReference type="Proteomes" id="UP000280344"/>
    </source>
</evidence>
<dbReference type="RefSeq" id="WP_126703686.1">
    <property type="nucleotide sequence ID" value="NZ_CP034593.1"/>
</dbReference>
<gene>
    <name evidence="7" type="ORF">EJ997_05540</name>
</gene>
<dbReference type="Pfam" id="PF00580">
    <property type="entry name" value="UvrD-helicase"/>
    <property type="match status" value="1"/>
</dbReference>
<evidence type="ECO:0000313" key="7">
    <source>
        <dbReference type="EMBL" id="AZQ76880.1"/>
    </source>
</evidence>
<keyword evidence="2 5" id="KW-0378">Hydrolase</keyword>
<organism evidence="7 8">
    <name type="scientific">Flaviflexus ciconiae</name>
    <dbReference type="NCBI Taxonomy" id="2496867"/>
    <lineage>
        <taxon>Bacteria</taxon>
        <taxon>Bacillati</taxon>
        <taxon>Actinomycetota</taxon>
        <taxon>Actinomycetes</taxon>
        <taxon>Actinomycetales</taxon>
        <taxon>Actinomycetaceae</taxon>
        <taxon>Flaviflexus</taxon>
    </lineage>
</organism>
<keyword evidence="4 5" id="KW-0067">ATP-binding</keyword>
<dbReference type="OrthoDB" id="4812256at2"/>
<dbReference type="Proteomes" id="UP000280344">
    <property type="component" value="Chromosome"/>
</dbReference>
<dbReference type="AlphaFoldDB" id="A0A3Q9G6L7"/>
<evidence type="ECO:0000256" key="5">
    <source>
        <dbReference type="PROSITE-ProRule" id="PRU00560"/>
    </source>
</evidence>
<protein>
    <submittedName>
        <fullName evidence="7">ATP-dependent helicase</fullName>
    </submittedName>
</protein>
<evidence type="ECO:0000256" key="1">
    <source>
        <dbReference type="ARBA" id="ARBA00022741"/>
    </source>
</evidence>
<dbReference type="PROSITE" id="PS51198">
    <property type="entry name" value="UVRD_HELICASE_ATP_BIND"/>
    <property type="match status" value="1"/>
</dbReference>
<evidence type="ECO:0000259" key="6">
    <source>
        <dbReference type="PROSITE" id="PS51198"/>
    </source>
</evidence>
<dbReference type="InterPro" id="IPR014016">
    <property type="entry name" value="UvrD-like_ATP-bd"/>
</dbReference>
<sequence length="498" mass="54108">MNLQTPEGASAFLQEVDGFAPTPDQLEVIMGGPEPSLVIAGAGAGKTKTMALRVVYHVAAGHVEPGQVLGLTFTKKAANELSTRIAAMLRKAARIGATAIDEETVILSRPIVATYNAFASGIATEHGLIVGVDPSSRLITDAEQYQIIHDLVRNWKGGFGKDNENQLGTIADRIKDLAATILNNELTTDDVREGMVEFDSHLRELGVETMTPKDAAVKRHFPTHETRLAALDVVDEYLAYKKVNRLTEYADQVAVAHRVLQARPDIVQSLRDEHRLVLLDEYQDTSVNQAKFLADVFAGGHDVTAVGDPNQAIYGWRGASADALADFTRNFAEPGKKMPQYSLATAFRNKGEILEAANAVAAPLRAHAAKSGLNVAPLEAFNTTGGEVQISFEVMKDDSFKAIARDIDEYRRAHAGDNKGQGPSIAVLCRARKTMKPIADALAELDIPFIEHGNQSAITQPEVKTIRAFSGRFLIRREGKPSCECLPTSIFHPPTFKH</sequence>
<dbReference type="InterPro" id="IPR000212">
    <property type="entry name" value="DNA_helicase_UvrD/REP"/>
</dbReference>
<dbReference type="GO" id="GO:0003677">
    <property type="term" value="F:DNA binding"/>
    <property type="evidence" value="ECO:0007669"/>
    <property type="project" value="InterPro"/>
</dbReference>
<dbReference type="Gene3D" id="3.40.50.300">
    <property type="entry name" value="P-loop containing nucleotide triphosphate hydrolases"/>
    <property type="match status" value="2"/>
</dbReference>
<dbReference type="Gene3D" id="1.10.10.160">
    <property type="match status" value="1"/>
</dbReference>
<feature type="binding site" evidence="5">
    <location>
        <begin position="40"/>
        <end position="47"/>
    </location>
    <ligand>
        <name>ATP</name>
        <dbReference type="ChEBI" id="CHEBI:30616"/>
    </ligand>
</feature>
<name>A0A3Q9G6L7_9ACTO</name>
<dbReference type="PANTHER" id="PTHR11070">
    <property type="entry name" value="UVRD / RECB / PCRA DNA HELICASE FAMILY MEMBER"/>
    <property type="match status" value="1"/>
</dbReference>
<dbReference type="InterPro" id="IPR027417">
    <property type="entry name" value="P-loop_NTPase"/>
</dbReference>
<dbReference type="GO" id="GO:0000725">
    <property type="term" value="P:recombinational repair"/>
    <property type="evidence" value="ECO:0007669"/>
    <property type="project" value="TreeGrafter"/>
</dbReference>
<dbReference type="GO" id="GO:0033202">
    <property type="term" value="C:DNA helicase complex"/>
    <property type="evidence" value="ECO:0007669"/>
    <property type="project" value="TreeGrafter"/>
</dbReference>
<dbReference type="GO" id="GO:0005829">
    <property type="term" value="C:cytosol"/>
    <property type="evidence" value="ECO:0007669"/>
    <property type="project" value="TreeGrafter"/>
</dbReference>
<dbReference type="GO" id="GO:0005524">
    <property type="term" value="F:ATP binding"/>
    <property type="evidence" value="ECO:0007669"/>
    <property type="project" value="UniProtKB-UniRule"/>
</dbReference>
<proteinExistence type="predicted"/>
<keyword evidence="1 5" id="KW-0547">Nucleotide-binding</keyword>
<evidence type="ECO:0000256" key="4">
    <source>
        <dbReference type="ARBA" id="ARBA00022840"/>
    </source>
</evidence>
<dbReference type="PANTHER" id="PTHR11070:SF55">
    <property type="entry name" value="DNA 3'-5' HELICASE"/>
    <property type="match status" value="1"/>
</dbReference>
<dbReference type="CDD" id="cd17932">
    <property type="entry name" value="DEXQc_UvrD"/>
    <property type="match status" value="1"/>
</dbReference>
<keyword evidence="8" id="KW-1185">Reference proteome</keyword>
<dbReference type="KEGG" id="flh:EJ997_05540"/>
<dbReference type="GO" id="GO:0043138">
    <property type="term" value="F:3'-5' DNA helicase activity"/>
    <property type="evidence" value="ECO:0007669"/>
    <property type="project" value="TreeGrafter"/>
</dbReference>
<dbReference type="EMBL" id="CP034593">
    <property type="protein sequence ID" value="AZQ76880.1"/>
    <property type="molecule type" value="Genomic_DNA"/>
</dbReference>
<feature type="domain" description="UvrD-like helicase ATP-binding" evidence="6">
    <location>
        <begin position="19"/>
        <end position="350"/>
    </location>
</feature>
<accession>A0A3Q9G6L7</accession>
<dbReference type="SUPFAM" id="SSF52540">
    <property type="entry name" value="P-loop containing nucleoside triphosphate hydrolases"/>
    <property type="match status" value="1"/>
</dbReference>
<reference evidence="7 8" key="1">
    <citation type="submission" date="2018-12" db="EMBL/GenBank/DDBJ databases">
        <title>Complete genome sequence of Flaviflexus sp. H23T48.</title>
        <authorList>
            <person name="Bae J.-W."/>
            <person name="Lee J.-Y."/>
        </authorList>
    </citation>
    <scope>NUCLEOTIDE SEQUENCE [LARGE SCALE GENOMIC DNA]</scope>
    <source>
        <strain evidence="7 8">H23T48</strain>
    </source>
</reference>